<dbReference type="SUPFAM" id="SSF54593">
    <property type="entry name" value="Glyoxalase/Bleomycin resistance protein/Dihydroxybiphenyl dioxygenase"/>
    <property type="match status" value="1"/>
</dbReference>
<dbReference type="Pfam" id="PF00903">
    <property type="entry name" value="Glyoxalase"/>
    <property type="match status" value="1"/>
</dbReference>
<evidence type="ECO:0000313" key="7">
    <source>
        <dbReference type="Proteomes" id="UP000253782"/>
    </source>
</evidence>
<feature type="domain" description="VOC" evidence="5">
    <location>
        <begin position="31"/>
        <end position="159"/>
    </location>
</feature>
<reference evidence="6 7" key="1">
    <citation type="submission" date="2018-07" db="EMBL/GenBank/DDBJ databases">
        <title>Dyella tabacisoli L4-6T, whole genome shotgun sequence.</title>
        <authorList>
            <person name="Zhou X.-K."/>
            <person name="Li W.-J."/>
            <person name="Duan Y.-Q."/>
        </authorList>
    </citation>
    <scope>NUCLEOTIDE SEQUENCE [LARGE SCALE GENOMIC DNA]</scope>
    <source>
        <strain evidence="6 7">L4-6</strain>
    </source>
</reference>
<gene>
    <name evidence="6" type="ORF">DVJ77_13860</name>
</gene>
<dbReference type="GO" id="GO:0006572">
    <property type="term" value="P:L-tyrosine catabolic process"/>
    <property type="evidence" value="ECO:0007669"/>
    <property type="project" value="TreeGrafter"/>
</dbReference>
<dbReference type="InterPro" id="IPR029068">
    <property type="entry name" value="Glyas_Bleomycin-R_OHBP_Dase"/>
</dbReference>
<dbReference type="Gene3D" id="3.10.180.10">
    <property type="entry name" value="2,3-Dihydroxybiphenyl 1,2-Dioxygenase, domain 1"/>
    <property type="match status" value="2"/>
</dbReference>
<dbReference type="RefSeq" id="WP_114846080.1">
    <property type="nucleotide sequence ID" value="NZ_JBHSPE010000020.1"/>
</dbReference>
<protein>
    <submittedName>
        <fullName evidence="6">Glyoxalase</fullName>
    </submittedName>
</protein>
<organism evidence="6 7">
    <name type="scientific">Dyella tabacisoli</name>
    <dbReference type="NCBI Taxonomy" id="2282381"/>
    <lineage>
        <taxon>Bacteria</taxon>
        <taxon>Pseudomonadati</taxon>
        <taxon>Pseudomonadota</taxon>
        <taxon>Gammaproteobacteria</taxon>
        <taxon>Lysobacterales</taxon>
        <taxon>Rhodanobacteraceae</taxon>
        <taxon>Dyella</taxon>
    </lineage>
</organism>
<evidence type="ECO:0000313" key="6">
    <source>
        <dbReference type="EMBL" id="RDD81366.1"/>
    </source>
</evidence>
<evidence type="ECO:0000259" key="5">
    <source>
        <dbReference type="PROSITE" id="PS51819"/>
    </source>
</evidence>
<evidence type="ECO:0000256" key="3">
    <source>
        <dbReference type="ARBA" id="ARBA00022737"/>
    </source>
</evidence>
<keyword evidence="7" id="KW-1185">Reference proteome</keyword>
<dbReference type="OrthoDB" id="9788468at2"/>
<keyword evidence="4" id="KW-0408">Iron</keyword>
<dbReference type="InterPro" id="IPR004360">
    <property type="entry name" value="Glyas_Fos-R_dOase_dom"/>
</dbReference>
<accession>A0A369ULB3</accession>
<dbReference type="InterPro" id="IPR005956">
    <property type="entry name" value="4OHPhenylPyrv_dOase"/>
</dbReference>
<keyword evidence="3" id="KW-0677">Repeat</keyword>
<name>A0A369ULB3_9GAMM</name>
<comment type="similarity">
    <text evidence="2">Belongs to the 4HPPD family.</text>
</comment>
<sequence length="183" mass="19966">MTEAVIVPTAECDAALDSPPAEAAVTNPFRRIDHIALAVVDLEGAMHMFENVLGFELKRRLTVEGKHSGMISAEFESNGIRFVLCQGTEPESQVAQLVKHFGVGVAHIALEVDDVDDTVQSLKQRGLSFDTTVIRGPGLTQAFSSRCINTGLSFEVINRNGEEGFLESNVQQLFDQLEQSGKY</sequence>
<dbReference type="EMBL" id="QQAH01000011">
    <property type="protein sequence ID" value="RDD81366.1"/>
    <property type="molecule type" value="Genomic_DNA"/>
</dbReference>
<dbReference type="PANTHER" id="PTHR11959:SF1">
    <property type="entry name" value="4-HYDROXYPHENYLPYRUVATE DIOXYGENASE"/>
    <property type="match status" value="1"/>
</dbReference>
<comment type="cofactor">
    <cofactor evidence="1">
        <name>Fe cation</name>
        <dbReference type="ChEBI" id="CHEBI:24875"/>
    </cofactor>
</comment>
<evidence type="ECO:0000256" key="1">
    <source>
        <dbReference type="ARBA" id="ARBA00001962"/>
    </source>
</evidence>
<evidence type="ECO:0000256" key="4">
    <source>
        <dbReference type="ARBA" id="ARBA00023004"/>
    </source>
</evidence>
<dbReference type="GO" id="GO:0003868">
    <property type="term" value="F:4-hydroxyphenylpyruvate dioxygenase activity"/>
    <property type="evidence" value="ECO:0007669"/>
    <property type="project" value="InterPro"/>
</dbReference>
<dbReference type="AlphaFoldDB" id="A0A369ULB3"/>
<proteinExistence type="inferred from homology"/>
<evidence type="ECO:0000256" key="2">
    <source>
        <dbReference type="ARBA" id="ARBA00005877"/>
    </source>
</evidence>
<dbReference type="PANTHER" id="PTHR11959">
    <property type="entry name" value="4-HYDROXYPHENYLPYRUVATE DIOXYGENASE"/>
    <property type="match status" value="1"/>
</dbReference>
<dbReference type="Proteomes" id="UP000253782">
    <property type="component" value="Unassembled WGS sequence"/>
</dbReference>
<dbReference type="InterPro" id="IPR037523">
    <property type="entry name" value="VOC_core"/>
</dbReference>
<dbReference type="PROSITE" id="PS51819">
    <property type="entry name" value="VOC"/>
    <property type="match status" value="1"/>
</dbReference>
<comment type="caution">
    <text evidence="6">The sequence shown here is derived from an EMBL/GenBank/DDBJ whole genome shotgun (WGS) entry which is preliminary data.</text>
</comment>